<evidence type="ECO:0000313" key="1">
    <source>
        <dbReference type="EMBL" id="MCZ4283151.1"/>
    </source>
</evidence>
<sequence>MCRPQRSHPGVANGLNIGAIRAQFIGRGFIDHVTALGNQSNIVTCADGSAAVDNVFFCGKIKIIFRSQITAVADRSFTRGQVQICRGNNRPFGQELAAAVLRKVEARDQNVLSFEDFRDIPNDITGQGRYLVFRERDAVGTIVIAAALNTVNSSATIKLMK</sequence>
<evidence type="ECO:0000313" key="2">
    <source>
        <dbReference type="Proteomes" id="UP001069802"/>
    </source>
</evidence>
<gene>
    <name evidence="1" type="ORF">O4H49_20400</name>
</gene>
<protein>
    <submittedName>
        <fullName evidence="1">Uncharacterized protein</fullName>
    </submittedName>
</protein>
<proteinExistence type="predicted"/>
<dbReference type="EMBL" id="JAPWGY010000022">
    <property type="protein sequence ID" value="MCZ4283151.1"/>
    <property type="molecule type" value="Genomic_DNA"/>
</dbReference>
<keyword evidence="2" id="KW-1185">Reference proteome</keyword>
<organism evidence="1 2">
    <name type="scientific">Kiloniella laminariae</name>
    <dbReference type="NCBI Taxonomy" id="454162"/>
    <lineage>
        <taxon>Bacteria</taxon>
        <taxon>Pseudomonadati</taxon>
        <taxon>Pseudomonadota</taxon>
        <taxon>Alphaproteobacteria</taxon>
        <taxon>Rhodospirillales</taxon>
        <taxon>Kiloniellaceae</taxon>
        <taxon>Kiloniella</taxon>
    </lineage>
</organism>
<comment type="caution">
    <text evidence="1">The sequence shown here is derived from an EMBL/GenBank/DDBJ whole genome shotgun (WGS) entry which is preliminary data.</text>
</comment>
<dbReference type="Proteomes" id="UP001069802">
    <property type="component" value="Unassembled WGS sequence"/>
</dbReference>
<reference evidence="1" key="1">
    <citation type="submission" date="2022-12" db="EMBL/GenBank/DDBJ databases">
        <title>Bacterial isolates from different developmental stages of Nematostella vectensis.</title>
        <authorList>
            <person name="Fraune S."/>
        </authorList>
    </citation>
    <scope>NUCLEOTIDE SEQUENCE</scope>
    <source>
        <strain evidence="1">G21630-S1</strain>
    </source>
</reference>
<accession>A0ABT4LPX7</accession>
<dbReference type="RefSeq" id="WP_269425271.1">
    <property type="nucleotide sequence ID" value="NZ_JAPWGY010000022.1"/>
</dbReference>
<name>A0ABT4LPX7_9PROT</name>